<organism evidence="2 3">
    <name type="scientific">Drosophila mojavensis</name>
    <name type="common">Fruit fly</name>
    <dbReference type="NCBI Taxonomy" id="7230"/>
    <lineage>
        <taxon>Eukaryota</taxon>
        <taxon>Metazoa</taxon>
        <taxon>Ecdysozoa</taxon>
        <taxon>Arthropoda</taxon>
        <taxon>Hexapoda</taxon>
        <taxon>Insecta</taxon>
        <taxon>Pterygota</taxon>
        <taxon>Neoptera</taxon>
        <taxon>Endopterygota</taxon>
        <taxon>Diptera</taxon>
        <taxon>Brachycera</taxon>
        <taxon>Muscomorpha</taxon>
        <taxon>Ephydroidea</taxon>
        <taxon>Drosophilidae</taxon>
        <taxon>Drosophila</taxon>
    </lineage>
</organism>
<feature type="compositionally biased region" description="Polar residues" evidence="1">
    <location>
        <begin position="92"/>
        <end position="112"/>
    </location>
</feature>
<name>A0A0Q9XJS0_DROMO</name>
<dbReference type="KEGG" id="dmo:Dmoj_GI25500"/>
<keyword evidence="3" id="KW-1185">Reference proteome</keyword>
<dbReference type="OrthoDB" id="7860487at2759"/>
<accession>A0A0Q9XJS0</accession>
<gene>
    <name evidence="2" type="primary">Dmoj\GI25500</name>
    <name evidence="2" type="ORF">Dmoj_GI25500</name>
</gene>
<dbReference type="Proteomes" id="UP000009192">
    <property type="component" value="Unassembled WGS sequence"/>
</dbReference>
<reference evidence="2 3" key="1">
    <citation type="journal article" date="2007" name="Nature">
        <title>Evolution of genes and genomes on the Drosophila phylogeny.</title>
        <authorList>
            <consortium name="Drosophila 12 Genomes Consortium"/>
            <person name="Clark A.G."/>
            <person name="Eisen M.B."/>
            <person name="Smith D.R."/>
            <person name="Bergman C.M."/>
            <person name="Oliver B."/>
            <person name="Markow T.A."/>
            <person name="Kaufman T.C."/>
            <person name="Kellis M."/>
            <person name="Gelbart W."/>
            <person name="Iyer V.N."/>
            <person name="Pollard D.A."/>
            <person name="Sackton T.B."/>
            <person name="Larracuente A.M."/>
            <person name="Singh N.D."/>
            <person name="Abad J.P."/>
            <person name="Abt D.N."/>
            <person name="Adryan B."/>
            <person name="Aguade M."/>
            <person name="Akashi H."/>
            <person name="Anderson W.W."/>
            <person name="Aquadro C.F."/>
            <person name="Ardell D.H."/>
            <person name="Arguello R."/>
            <person name="Artieri C.G."/>
            <person name="Barbash D.A."/>
            <person name="Barker D."/>
            <person name="Barsanti P."/>
            <person name="Batterham P."/>
            <person name="Batzoglou S."/>
            <person name="Begun D."/>
            <person name="Bhutkar A."/>
            <person name="Blanco E."/>
            <person name="Bosak S.A."/>
            <person name="Bradley R.K."/>
            <person name="Brand A.D."/>
            <person name="Brent M.R."/>
            <person name="Brooks A.N."/>
            <person name="Brown R.H."/>
            <person name="Butlin R.K."/>
            <person name="Caggese C."/>
            <person name="Calvi B.R."/>
            <person name="Bernardo de Carvalho A."/>
            <person name="Caspi A."/>
            <person name="Castrezana S."/>
            <person name="Celniker S.E."/>
            <person name="Chang J.L."/>
            <person name="Chapple C."/>
            <person name="Chatterji S."/>
            <person name="Chinwalla A."/>
            <person name="Civetta A."/>
            <person name="Clifton S.W."/>
            <person name="Comeron J.M."/>
            <person name="Costello J.C."/>
            <person name="Coyne J.A."/>
            <person name="Daub J."/>
            <person name="David R.G."/>
            <person name="Delcher A.L."/>
            <person name="Delehaunty K."/>
            <person name="Do C.B."/>
            <person name="Ebling H."/>
            <person name="Edwards K."/>
            <person name="Eickbush T."/>
            <person name="Evans J.D."/>
            <person name="Filipski A."/>
            <person name="Findeiss S."/>
            <person name="Freyhult E."/>
            <person name="Fulton L."/>
            <person name="Fulton R."/>
            <person name="Garcia A.C."/>
            <person name="Gardiner A."/>
            <person name="Garfield D.A."/>
            <person name="Garvin B.E."/>
            <person name="Gibson G."/>
            <person name="Gilbert D."/>
            <person name="Gnerre S."/>
            <person name="Godfrey J."/>
            <person name="Good R."/>
            <person name="Gotea V."/>
            <person name="Gravely B."/>
            <person name="Greenberg A.J."/>
            <person name="Griffiths-Jones S."/>
            <person name="Gross S."/>
            <person name="Guigo R."/>
            <person name="Gustafson E.A."/>
            <person name="Haerty W."/>
            <person name="Hahn M.W."/>
            <person name="Halligan D.L."/>
            <person name="Halpern A.L."/>
            <person name="Halter G.M."/>
            <person name="Han M.V."/>
            <person name="Heger A."/>
            <person name="Hillier L."/>
            <person name="Hinrichs A.S."/>
            <person name="Holmes I."/>
            <person name="Hoskins R.A."/>
            <person name="Hubisz M.J."/>
            <person name="Hultmark D."/>
            <person name="Huntley M.A."/>
            <person name="Jaffe D.B."/>
            <person name="Jagadeeshan S."/>
            <person name="Jeck W.R."/>
            <person name="Johnson J."/>
            <person name="Jones C.D."/>
            <person name="Jordan W.C."/>
            <person name="Karpen G.H."/>
            <person name="Kataoka E."/>
            <person name="Keightley P.D."/>
            <person name="Kheradpour P."/>
            <person name="Kirkness E.F."/>
            <person name="Koerich L.B."/>
            <person name="Kristiansen K."/>
            <person name="Kudrna D."/>
            <person name="Kulathinal R.J."/>
            <person name="Kumar S."/>
            <person name="Kwok R."/>
            <person name="Lander E."/>
            <person name="Langley C.H."/>
            <person name="Lapoint R."/>
            <person name="Lazzaro B.P."/>
            <person name="Lee S.J."/>
            <person name="Levesque L."/>
            <person name="Li R."/>
            <person name="Lin C.F."/>
            <person name="Lin M.F."/>
            <person name="Lindblad-Toh K."/>
            <person name="Llopart A."/>
            <person name="Long M."/>
            <person name="Low L."/>
            <person name="Lozovsky E."/>
            <person name="Lu J."/>
            <person name="Luo M."/>
            <person name="Machado C.A."/>
            <person name="Makalowski W."/>
            <person name="Marzo M."/>
            <person name="Matsuda M."/>
            <person name="Matzkin L."/>
            <person name="McAllister B."/>
            <person name="McBride C.S."/>
            <person name="McKernan B."/>
            <person name="McKernan K."/>
            <person name="Mendez-Lago M."/>
            <person name="Minx P."/>
            <person name="Mollenhauer M.U."/>
            <person name="Montooth K."/>
            <person name="Mount S.M."/>
            <person name="Mu X."/>
            <person name="Myers E."/>
            <person name="Negre B."/>
            <person name="Newfeld S."/>
            <person name="Nielsen R."/>
            <person name="Noor M.A."/>
            <person name="O'Grady P."/>
            <person name="Pachter L."/>
            <person name="Papaceit M."/>
            <person name="Parisi M.J."/>
            <person name="Parisi M."/>
            <person name="Parts L."/>
            <person name="Pedersen J.S."/>
            <person name="Pesole G."/>
            <person name="Phillippy A.M."/>
            <person name="Ponting C.P."/>
            <person name="Pop M."/>
            <person name="Porcelli D."/>
            <person name="Powell J.R."/>
            <person name="Prohaska S."/>
            <person name="Pruitt K."/>
            <person name="Puig M."/>
            <person name="Quesneville H."/>
            <person name="Ram K.R."/>
            <person name="Rand D."/>
            <person name="Rasmussen M.D."/>
            <person name="Reed L.K."/>
            <person name="Reenan R."/>
            <person name="Reily A."/>
            <person name="Remington K.A."/>
            <person name="Rieger T.T."/>
            <person name="Ritchie M.G."/>
            <person name="Robin C."/>
            <person name="Rogers Y.H."/>
            <person name="Rohde C."/>
            <person name="Rozas J."/>
            <person name="Rubenfield M.J."/>
            <person name="Ruiz A."/>
            <person name="Russo S."/>
            <person name="Salzberg S.L."/>
            <person name="Sanchez-Gracia A."/>
            <person name="Saranga D.J."/>
            <person name="Sato H."/>
            <person name="Schaeffer S.W."/>
            <person name="Schatz M.C."/>
            <person name="Schlenke T."/>
            <person name="Schwartz R."/>
            <person name="Segarra C."/>
            <person name="Singh R.S."/>
            <person name="Sirot L."/>
            <person name="Sirota M."/>
            <person name="Sisneros N.B."/>
            <person name="Smith C.D."/>
            <person name="Smith T.F."/>
            <person name="Spieth J."/>
            <person name="Stage D.E."/>
            <person name="Stark A."/>
            <person name="Stephan W."/>
            <person name="Strausberg R.L."/>
            <person name="Strempel S."/>
            <person name="Sturgill D."/>
            <person name="Sutton G."/>
            <person name="Sutton G.G."/>
            <person name="Tao W."/>
            <person name="Teichmann S."/>
            <person name="Tobari Y.N."/>
            <person name="Tomimura Y."/>
            <person name="Tsolas J.M."/>
            <person name="Valente V.L."/>
            <person name="Venter E."/>
            <person name="Venter J.C."/>
            <person name="Vicario S."/>
            <person name="Vieira F.G."/>
            <person name="Vilella A.J."/>
            <person name="Villasante A."/>
            <person name="Walenz B."/>
            <person name="Wang J."/>
            <person name="Wasserman M."/>
            <person name="Watts T."/>
            <person name="Wilson D."/>
            <person name="Wilson R.K."/>
            <person name="Wing R.A."/>
            <person name="Wolfner M.F."/>
            <person name="Wong A."/>
            <person name="Wong G.K."/>
            <person name="Wu C.I."/>
            <person name="Wu G."/>
            <person name="Yamamoto D."/>
            <person name="Yang H.P."/>
            <person name="Yang S.P."/>
            <person name="Yorke J.A."/>
            <person name="Yoshida K."/>
            <person name="Zdobnov E."/>
            <person name="Zhang P."/>
            <person name="Zhang Y."/>
            <person name="Zimin A.V."/>
            <person name="Baldwin J."/>
            <person name="Abdouelleil A."/>
            <person name="Abdulkadir J."/>
            <person name="Abebe A."/>
            <person name="Abera B."/>
            <person name="Abreu J."/>
            <person name="Acer S.C."/>
            <person name="Aftuck L."/>
            <person name="Alexander A."/>
            <person name="An P."/>
            <person name="Anderson E."/>
            <person name="Anderson S."/>
            <person name="Arachi H."/>
            <person name="Azer M."/>
            <person name="Bachantsang P."/>
            <person name="Barry A."/>
            <person name="Bayul T."/>
            <person name="Berlin A."/>
            <person name="Bessette D."/>
            <person name="Bloom T."/>
            <person name="Blye J."/>
            <person name="Boguslavskiy L."/>
            <person name="Bonnet C."/>
            <person name="Boukhgalter B."/>
            <person name="Bourzgui I."/>
            <person name="Brown A."/>
            <person name="Cahill P."/>
            <person name="Channer S."/>
            <person name="Cheshatsang Y."/>
            <person name="Chuda L."/>
            <person name="Citroen M."/>
            <person name="Collymore A."/>
            <person name="Cooke P."/>
            <person name="Costello M."/>
            <person name="D'Aco K."/>
            <person name="Daza R."/>
            <person name="De Haan G."/>
            <person name="DeGray S."/>
            <person name="DeMaso C."/>
            <person name="Dhargay N."/>
            <person name="Dooley K."/>
            <person name="Dooley E."/>
            <person name="Doricent M."/>
            <person name="Dorje P."/>
            <person name="Dorjee K."/>
            <person name="Dupes A."/>
            <person name="Elong R."/>
            <person name="Falk J."/>
            <person name="Farina A."/>
            <person name="Faro S."/>
            <person name="Ferguson D."/>
            <person name="Fisher S."/>
            <person name="Foley C.D."/>
            <person name="Franke A."/>
            <person name="Friedrich D."/>
            <person name="Gadbois L."/>
            <person name="Gearin G."/>
            <person name="Gearin C.R."/>
            <person name="Giannoukos G."/>
            <person name="Goode T."/>
            <person name="Graham J."/>
            <person name="Grandbois E."/>
            <person name="Grewal S."/>
            <person name="Gyaltsen K."/>
            <person name="Hafez N."/>
            <person name="Hagos B."/>
            <person name="Hall J."/>
            <person name="Henson C."/>
            <person name="Hollinger A."/>
            <person name="Honan T."/>
            <person name="Huard M.D."/>
            <person name="Hughes L."/>
            <person name="Hurhula B."/>
            <person name="Husby M.E."/>
            <person name="Kamat A."/>
            <person name="Kanga B."/>
            <person name="Kashin S."/>
            <person name="Khazanovich D."/>
            <person name="Kisner P."/>
            <person name="Lance K."/>
            <person name="Lara M."/>
            <person name="Lee W."/>
            <person name="Lennon N."/>
            <person name="Letendre F."/>
            <person name="LeVine R."/>
            <person name="Lipovsky A."/>
            <person name="Liu X."/>
            <person name="Liu J."/>
            <person name="Liu S."/>
            <person name="Lokyitsang T."/>
            <person name="Lokyitsang Y."/>
            <person name="Lubonja R."/>
            <person name="Lui A."/>
            <person name="MacDonald P."/>
            <person name="Magnisalis V."/>
            <person name="Maru K."/>
            <person name="Matthews C."/>
            <person name="McCusker W."/>
            <person name="McDonough S."/>
            <person name="Mehta T."/>
            <person name="Meldrim J."/>
            <person name="Meneus L."/>
            <person name="Mihai O."/>
            <person name="Mihalev A."/>
            <person name="Mihova T."/>
            <person name="Mittelman R."/>
            <person name="Mlenga V."/>
            <person name="Montmayeur A."/>
            <person name="Mulrain L."/>
            <person name="Navidi A."/>
            <person name="Naylor J."/>
            <person name="Negash T."/>
            <person name="Nguyen T."/>
            <person name="Nguyen N."/>
            <person name="Nicol R."/>
            <person name="Norbu C."/>
            <person name="Norbu N."/>
            <person name="Novod N."/>
            <person name="O'Neill B."/>
            <person name="Osman S."/>
            <person name="Markiewicz E."/>
            <person name="Oyono O.L."/>
            <person name="Patti C."/>
            <person name="Phunkhang P."/>
            <person name="Pierre F."/>
            <person name="Priest M."/>
            <person name="Raghuraman S."/>
            <person name="Rege F."/>
            <person name="Reyes R."/>
            <person name="Rise C."/>
            <person name="Rogov P."/>
            <person name="Ross K."/>
            <person name="Ryan E."/>
            <person name="Settipalli S."/>
            <person name="Shea T."/>
            <person name="Sherpa N."/>
            <person name="Shi L."/>
            <person name="Shih D."/>
            <person name="Sparrow T."/>
            <person name="Spaulding J."/>
            <person name="Stalker J."/>
            <person name="Stange-Thomann N."/>
            <person name="Stavropoulos S."/>
            <person name="Stone C."/>
            <person name="Strader C."/>
            <person name="Tesfaye S."/>
            <person name="Thomson T."/>
            <person name="Thoulutsang Y."/>
            <person name="Thoulutsang D."/>
            <person name="Topham K."/>
            <person name="Topping I."/>
            <person name="Tsamla T."/>
            <person name="Vassiliev H."/>
            <person name="Vo A."/>
            <person name="Wangchuk T."/>
            <person name="Wangdi T."/>
            <person name="Weiand M."/>
            <person name="Wilkinson J."/>
            <person name="Wilson A."/>
            <person name="Yadav S."/>
            <person name="Young G."/>
            <person name="Yu Q."/>
            <person name="Zembek L."/>
            <person name="Zhong D."/>
            <person name="Zimmer A."/>
            <person name="Zwirko Z."/>
            <person name="Jaffe D.B."/>
            <person name="Alvarez P."/>
            <person name="Brockman W."/>
            <person name="Butler J."/>
            <person name="Chin C."/>
            <person name="Gnerre S."/>
            <person name="Grabherr M."/>
            <person name="Kleber M."/>
            <person name="Mauceli E."/>
            <person name="MacCallum I."/>
        </authorList>
    </citation>
    <scope>NUCLEOTIDE SEQUENCE [LARGE SCALE GENOMIC DNA]</scope>
    <source>
        <strain evidence="3">Tucson 15081-1352.22</strain>
    </source>
</reference>
<dbReference type="InParanoid" id="A0A0Q9XJS0"/>
<evidence type="ECO:0000313" key="2">
    <source>
        <dbReference type="EMBL" id="KRG05134.1"/>
    </source>
</evidence>
<feature type="region of interest" description="Disordered" evidence="1">
    <location>
        <begin position="1"/>
        <end position="150"/>
    </location>
</feature>
<proteinExistence type="predicted"/>
<dbReference type="AlphaFoldDB" id="A0A0Q9XJS0"/>
<protein>
    <submittedName>
        <fullName evidence="2">Uncharacterized protein</fullName>
    </submittedName>
</protein>
<evidence type="ECO:0000256" key="1">
    <source>
        <dbReference type="SAM" id="MobiDB-lite"/>
    </source>
</evidence>
<feature type="compositionally biased region" description="Polar residues" evidence="1">
    <location>
        <begin position="69"/>
        <end position="79"/>
    </location>
</feature>
<feature type="compositionally biased region" description="Low complexity" evidence="1">
    <location>
        <begin position="1"/>
        <end position="14"/>
    </location>
</feature>
<sequence>MSGSDPNDGPSGSKPSKEVQTGKSVLHVRIADERPSNEAEITEEPPSPPPLMVTTGMNTDENKRGVTIVTDTDAVNSDADSVHSWPGRRRPVTNSTISMTSLRQINSESYMGSDSHIDYRSTHPPLHQPISTPYKPERLVDGSVCLPSSS</sequence>
<evidence type="ECO:0000313" key="3">
    <source>
        <dbReference type="Proteomes" id="UP000009192"/>
    </source>
</evidence>
<dbReference type="EMBL" id="CH933808">
    <property type="protein sequence ID" value="KRG05134.1"/>
    <property type="molecule type" value="Genomic_DNA"/>
</dbReference>